<proteinExistence type="inferred from homology"/>
<dbReference type="InterPro" id="IPR020966">
    <property type="entry name" value="ALMT"/>
</dbReference>
<dbReference type="GO" id="GO:0034220">
    <property type="term" value="P:monoatomic ion transmembrane transport"/>
    <property type="evidence" value="ECO:0007669"/>
    <property type="project" value="UniProtKB-KW"/>
</dbReference>
<dbReference type="InParanoid" id="C5LL42"/>
<feature type="transmembrane region" description="Helical" evidence="9">
    <location>
        <begin position="383"/>
        <end position="404"/>
    </location>
</feature>
<name>C5LL42_PERM5</name>
<dbReference type="GO" id="GO:0016020">
    <property type="term" value="C:membrane"/>
    <property type="evidence" value="ECO:0007669"/>
    <property type="project" value="UniProtKB-SubCell"/>
</dbReference>
<dbReference type="Pfam" id="PF11744">
    <property type="entry name" value="ALMT"/>
    <property type="match status" value="1"/>
</dbReference>
<evidence type="ECO:0000256" key="6">
    <source>
        <dbReference type="ARBA" id="ARBA00023065"/>
    </source>
</evidence>
<feature type="transmembrane region" description="Helical" evidence="9">
    <location>
        <begin position="487"/>
        <end position="509"/>
    </location>
</feature>
<feature type="transmembrane region" description="Helical" evidence="9">
    <location>
        <begin position="63"/>
        <end position="80"/>
    </location>
</feature>
<evidence type="ECO:0000256" key="8">
    <source>
        <dbReference type="ARBA" id="ARBA00023303"/>
    </source>
</evidence>
<feature type="transmembrane region" description="Helical" evidence="9">
    <location>
        <begin position="457"/>
        <end position="475"/>
    </location>
</feature>
<dbReference type="OrthoDB" id="444646at2759"/>
<evidence type="ECO:0000256" key="4">
    <source>
        <dbReference type="ARBA" id="ARBA00022692"/>
    </source>
</evidence>
<keyword evidence="8" id="KW-0407">Ion channel</keyword>
<accession>C5LL42</accession>
<keyword evidence="3" id="KW-0813">Transport</keyword>
<evidence type="ECO:0000256" key="2">
    <source>
        <dbReference type="ARBA" id="ARBA00007079"/>
    </source>
</evidence>
<keyword evidence="6" id="KW-0406">Ion transport</keyword>
<dbReference type="OMA" id="IVSCLYD"/>
<comment type="subcellular location">
    <subcellularLocation>
        <location evidence="1">Membrane</location>
        <topology evidence="1">Multi-pass membrane protein</topology>
    </subcellularLocation>
</comment>
<evidence type="ECO:0000256" key="9">
    <source>
        <dbReference type="SAM" id="Phobius"/>
    </source>
</evidence>
<evidence type="ECO:0000256" key="1">
    <source>
        <dbReference type="ARBA" id="ARBA00004141"/>
    </source>
</evidence>
<evidence type="ECO:0000256" key="3">
    <source>
        <dbReference type="ARBA" id="ARBA00022448"/>
    </source>
</evidence>
<keyword evidence="4 9" id="KW-0812">Transmembrane</keyword>
<dbReference type="RefSeq" id="XP_002769888.1">
    <property type="nucleotide sequence ID" value="XM_002769842.1"/>
</dbReference>
<evidence type="ECO:0000313" key="11">
    <source>
        <dbReference type="Proteomes" id="UP000007800"/>
    </source>
</evidence>
<feature type="transmembrane region" description="Helical" evidence="9">
    <location>
        <begin position="86"/>
        <end position="107"/>
    </location>
</feature>
<comment type="similarity">
    <text evidence="2">Belongs to the aromatic acid exporter (TC 2.A.85) family.</text>
</comment>
<gene>
    <name evidence="10" type="ORF">Pmar_PMAR005946</name>
</gene>
<evidence type="ECO:0000256" key="7">
    <source>
        <dbReference type="ARBA" id="ARBA00023136"/>
    </source>
</evidence>
<dbReference type="Proteomes" id="UP000007800">
    <property type="component" value="Unassembled WGS sequence"/>
</dbReference>
<protein>
    <submittedName>
        <fullName evidence="10">Uncharacterized protein</fullName>
    </submittedName>
</protein>
<evidence type="ECO:0000313" key="10">
    <source>
        <dbReference type="EMBL" id="EER02606.1"/>
    </source>
</evidence>
<keyword evidence="7 9" id="KW-0472">Membrane</keyword>
<sequence length="780" mass="86085">MCVAALSSSWIGLGAGMFVHFIFDTVNGGQYSRVWAALLLYPYTFISALGMPPAKCKLGDFTLANLTTAFAYIPVGFYAVDAYTETWIAGVNFTFAAIVPIFVVLVFKALGLVPPAELPITQRLPFAAADFFDLLVGYFISAQDHQNAVRAGEDDFNEVAHSATGQKIPPRLSAIFWNLAGELFSLKDCLLSLDPQPGVVAYVWKPLAADFALLRSEVGIVLRKTARGVPEEADRNLPGMIAQCEELTVDLISDINAKAAKGSIAPPTSAAVVHFYSSVGSILYIAGLAERYRLAAVMQKEEDEKLKQEKRDNLLSRHGLLLALPLSIWKGIVTWVKKPFFYDIKQKSDIWRRFIFPLRFSLTLFAIAISMIIWGMYSETVRLHGFWAVIPVYVSFLPTAGATLIKGTRRICGTILGGIAAVICILANPGNKAAFFCEMILVVFVGRLAQCDRRIGYAGYVFSLTWFMVGLSSLLTPETKEEMLYNALWRFVFTTGGVVITSFSSCFIFPEFAASKLDRASARMLEKVADKVLNALDTFHHRLKALSEDSECSSDDGPTTSIMQDDRETFGVEGFQSMAERATLVTDAKMEAIVFGKILLVRDVTKKVLDNQLLANQVLRDGLVLYSSLIVSVEHLRDPLASRTLAPLLGSIRELSKAIKTSSDKIVSCLYDSGATPGMLEHLPDDVHVKLQECDDNFGAFRREWVEDIMTGGEKLQGMHGANVVRFSHTVLALAMFAQRWNTLEGHLHDRSAPIELVEAQQQQQQQHAGPSRRISKALV</sequence>
<evidence type="ECO:0000256" key="5">
    <source>
        <dbReference type="ARBA" id="ARBA00022989"/>
    </source>
</evidence>
<feature type="transmembrane region" description="Helical" evidence="9">
    <location>
        <begin position="354"/>
        <end position="377"/>
    </location>
</feature>
<feature type="transmembrane region" description="Helical" evidence="9">
    <location>
        <begin position="34"/>
        <end position="51"/>
    </location>
</feature>
<dbReference type="PANTHER" id="PTHR31086">
    <property type="entry name" value="ALUMINUM-ACTIVATED MALATE TRANSPORTER 10"/>
    <property type="match status" value="1"/>
</dbReference>
<keyword evidence="11" id="KW-1185">Reference proteome</keyword>
<feature type="transmembrane region" description="Helical" evidence="9">
    <location>
        <begin position="411"/>
        <end position="427"/>
    </location>
</feature>
<keyword evidence="5 9" id="KW-1133">Transmembrane helix</keyword>
<dbReference type="GeneID" id="9047832"/>
<dbReference type="GO" id="GO:0015743">
    <property type="term" value="P:malate transport"/>
    <property type="evidence" value="ECO:0007669"/>
    <property type="project" value="InterPro"/>
</dbReference>
<dbReference type="AlphaFoldDB" id="C5LL42"/>
<organism evidence="11">
    <name type="scientific">Perkinsus marinus (strain ATCC 50983 / TXsc)</name>
    <dbReference type="NCBI Taxonomy" id="423536"/>
    <lineage>
        <taxon>Eukaryota</taxon>
        <taxon>Sar</taxon>
        <taxon>Alveolata</taxon>
        <taxon>Perkinsozoa</taxon>
        <taxon>Perkinsea</taxon>
        <taxon>Perkinsida</taxon>
        <taxon>Perkinsidae</taxon>
        <taxon>Perkinsus</taxon>
    </lineage>
</organism>
<dbReference type="EMBL" id="GG683038">
    <property type="protein sequence ID" value="EER02606.1"/>
    <property type="molecule type" value="Genomic_DNA"/>
</dbReference>
<reference evidence="10 11" key="1">
    <citation type="submission" date="2008-07" db="EMBL/GenBank/DDBJ databases">
        <authorList>
            <person name="El-Sayed N."/>
            <person name="Caler E."/>
            <person name="Inman J."/>
            <person name="Amedeo P."/>
            <person name="Hass B."/>
            <person name="Wortman J."/>
        </authorList>
    </citation>
    <scope>NUCLEOTIDE SEQUENCE [LARGE SCALE GENOMIC DNA]</scope>
    <source>
        <strain evidence="11">ATCC 50983 / TXsc</strain>
    </source>
</reference>